<reference evidence="3 4" key="1">
    <citation type="submission" date="2021-08" db="EMBL/GenBank/DDBJ databases">
        <title>Collinsella faecalis sp. nov. isolated from swine faeces.</title>
        <authorList>
            <person name="Oh B.S."/>
            <person name="Lee J.H."/>
        </authorList>
    </citation>
    <scope>NUCLEOTIDE SEQUENCE [LARGE SCALE GENOMIC DNA]</scope>
    <source>
        <strain evidence="3 4">AGMB00827</strain>
    </source>
</reference>
<dbReference type="InterPro" id="IPR046348">
    <property type="entry name" value="SIS_dom_sf"/>
</dbReference>
<dbReference type="InterPro" id="IPR017552">
    <property type="entry name" value="PHI/rmpB"/>
</dbReference>
<dbReference type="EMBL" id="JAIMFO010000006">
    <property type="protein sequence ID" value="MBY4797662.1"/>
    <property type="molecule type" value="Genomic_DNA"/>
</dbReference>
<dbReference type="NCBIfam" id="TIGR03127">
    <property type="entry name" value="RuMP_HxlB"/>
    <property type="match status" value="1"/>
</dbReference>
<comment type="caution">
    <text evidence="3">The sequence shown here is derived from an EMBL/GenBank/DDBJ whole genome shotgun (WGS) entry which is preliminary data.</text>
</comment>
<dbReference type="Gene3D" id="3.40.50.10490">
    <property type="entry name" value="Glucose-6-phosphate isomerase like protein, domain 1"/>
    <property type="match status" value="1"/>
</dbReference>
<dbReference type="Pfam" id="PF01380">
    <property type="entry name" value="SIS"/>
    <property type="match status" value="1"/>
</dbReference>
<dbReference type="InterPro" id="IPR001347">
    <property type="entry name" value="SIS_dom"/>
</dbReference>
<dbReference type="SUPFAM" id="SSF53697">
    <property type="entry name" value="SIS domain"/>
    <property type="match status" value="1"/>
</dbReference>
<gene>
    <name evidence="3" type="primary">hxlB</name>
    <name evidence="3" type="ORF">K6V98_04740</name>
</gene>
<dbReference type="CDD" id="cd05005">
    <property type="entry name" value="SIS_PHI"/>
    <property type="match status" value="1"/>
</dbReference>
<keyword evidence="4" id="KW-1185">Reference proteome</keyword>
<protein>
    <submittedName>
        <fullName evidence="3">6-phospho-3-hexuloisomerase</fullName>
    </submittedName>
</protein>
<dbReference type="PROSITE" id="PS51464">
    <property type="entry name" value="SIS"/>
    <property type="match status" value="1"/>
</dbReference>
<comment type="similarity">
    <text evidence="1">Belongs to the SIS family. PHI subfamily.</text>
</comment>
<accession>A0ABS7MK67</accession>
<dbReference type="RefSeq" id="WP_222199382.1">
    <property type="nucleotide sequence ID" value="NZ_JAIMFO010000006.1"/>
</dbReference>
<dbReference type="Proteomes" id="UP000700908">
    <property type="component" value="Unassembled WGS sequence"/>
</dbReference>
<dbReference type="PANTHER" id="PTHR43443">
    <property type="entry name" value="3-HEXULOSE-6-PHOSPHATE ISOMERASE"/>
    <property type="match status" value="1"/>
</dbReference>
<evidence type="ECO:0000256" key="1">
    <source>
        <dbReference type="ARBA" id="ARBA00009235"/>
    </source>
</evidence>
<evidence type="ECO:0000259" key="2">
    <source>
        <dbReference type="PROSITE" id="PS51464"/>
    </source>
</evidence>
<dbReference type="PANTHER" id="PTHR43443:SF1">
    <property type="entry name" value="3-HEXULOSE-6-PHOSPHATE ISOMERASE"/>
    <property type="match status" value="1"/>
</dbReference>
<organism evidence="3 4">
    <name type="scientific">Collinsella ureilytica</name>
    <dbReference type="NCBI Taxonomy" id="2869515"/>
    <lineage>
        <taxon>Bacteria</taxon>
        <taxon>Bacillati</taxon>
        <taxon>Actinomycetota</taxon>
        <taxon>Coriobacteriia</taxon>
        <taxon>Coriobacteriales</taxon>
        <taxon>Coriobacteriaceae</taxon>
        <taxon>Collinsella</taxon>
    </lineage>
</organism>
<proteinExistence type="inferred from homology"/>
<sequence length="188" mass="20048">MSEIKAIMLQVADELTTTFSELNEAQLKALESEILSAKKIFVAGAGRSLMMIRGLAMRLMHMGFESYVVGETVTPAIEPGDLLVIASGSGATGTLRVIAEKCKQLGAALALITTQPESPIGSLADVVVEVGAVSTKVEQHARSSIQPGSNTFEQTVLLIGDAIIIDIVSDETIAQRNEELMRRHANLE</sequence>
<name>A0ABS7MK67_9ACTN</name>
<evidence type="ECO:0000313" key="3">
    <source>
        <dbReference type="EMBL" id="MBY4797662.1"/>
    </source>
</evidence>
<evidence type="ECO:0000313" key="4">
    <source>
        <dbReference type="Proteomes" id="UP000700908"/>
    </source>
</evidence>
<feature type="domain" description="SIS" evidence="2">
    <location>
        <begin position="30"/>
        <end position="178"/>
    </location>
</feature>